<sequence length="96" mass="10690">MHTHNERKPFTCTICAKGFCRNFDLKKHTRKLHLGAGGSNNDSSLDTQDESTQEASTSPSEETSRVAFRPFLGGAYPRILDPARMTAPNTFFSKLL</sequence>
<name>A0ABN8ILL3_9NEOP</name>
<dbReference type="PROSITE" id="PS00028">
    <property type="entry name" value="ZINC_FINGER_C2H2_1"/>
    <property type="match status" value="1"/>
</dbReference>
<gene>
    <name evidence="4" type="ORF">IPOD504_LOCUS11321</name>
</gene>
<dbReference type="Gene3D" id="3.30.160.60">
    <property type="entry name" value="Classic Zinc Finger"/>
    <property type="match status" value="1"/>
</dbReference>
<keyword evidence="1" id="KW-0863">Zinc-finger</keyword>
<keyword evidence="1" id="KW-0862">Zinc</keyword>
<feature type="domain" description="C2H2-type" evidence="3">
    <location>
        <begin position="10"/>
        <end position="38"/>
    </location>
</feature>
<feature type="region of interest" description="Disordered" evidence="2">
    <location>
        <begin position="33"/>
        <end position="66"/>
    </location>
</feature>
<reference evidence="4" key="1">
    <citation type="submission" date="2022-03" db="EMBL/GenBank/DDBJ databases">
        <authorList>
            <person name="Martin H S."/>
        </authorList>
    </citation>
    <scope>NUCLEOTIDE SEQUENCE</scope>
</reference>
<feature type="non-terminal residue" evidence="4">
    <location>
        <position position="96"/>
    </location>
</feature>
<dbReference type="EMBL" id="OW152839">
    <property type="protein sequence ID" value="CAH2061143.1"/>
    <property type="molecule type" value="Genomic_DNA"/>
</dbReference>
<keyword evidence="1" id="KW-0479">Metal-binding</keyword>
<dbReference type="InterPro" id="IPR013087">
    <property type="entry name" value="Znf_C2H2_type"/>
</dbReference>
<dbReference type="PROSITE" id="PS50157">
    <property type="entry name" value="ZINC_FINGER_C2H2_2"/>
    <property type="match status" value="1"/>
</dbReference>
<evidence type="ECO:0000259" key="3">
    <source>
        <dbReference type="PROSITE" id="PS50157"/>
    </source>
</evidence>
<accession>A0ABN8ILL3</accession>
<protein>
    <recommendedName>
        <fullName evidence="3">C2H2-type domain-containing protein</fullName>
    </recommendedName>
</protein>
<evidence type="ECO:0000256" key="2">
    <source>
        <dbReference type="SAM" id="MobiDB-lite"/>
    </source>
</evidence>
<dbReference type="InterPro" id="IPR036236">
    <property type="entry name" value="Znf_C2H2_sf"/>
</dbReference>
<dbReference type="Proteomes" id="UP000837857">
    <property type="component" value="Chromosome 27"/>
</dbReference>
<dbReference type="SUPFAM" id="SSF57667">
    <property type="entry name" value="beta-beta-alpha zinc fingers"/>
    <property type="match status" value="1"/>
</dbReference>
<proteinExistence type="predicted"/>
<evidence type="ECO:0000313" key="5">
    <source>
        <dbReference type="Proteomes" id="UP000837857"/>
    </source>
</evidence>
<evidence type="ECO:0000256" key="1">
    <source>
        <dbReference type="PROSITE-ProRule" id="PRU00042"/>
    </source>
</evidence>
<keyword evidence="5" id="KW-1185">Reference proteome</keyword>
<organism evidence="4 5">
    <name type="scientific">Iphiclides podalirius</name>
    <name type="common">scarce swallowtail</name>
    <dbReference type="NCBI Taxonomy" id="110791"/>
    <lineage>
        <taxon>Eukaryota</taxon>
        <taxon>Metazoa</taxon>
        <taxon>Ecdysozoa</taxon>
        <taxon>Arthropoda</taxon>
        <taxon>Hexapoda</taxon>
        <taxon>Insecta</taxon>
        <taxon>Pterygota</taxon>
        <taxon>Neoptera</taxon>
        <taxon>Endopterygota</taxon>
        <taxon>Lepidoptera</taxon>
        <taxon>Glossata</taxon>
        <taxon>Ditrysia</taxon>
        <taxon>Papilionoidea</taxon>
        <taxon>Papilionidae</taxon>
        <taxon>Papilioninae</taxon>
        <taxon>Iphiclides</taxon>
    </lineage>
</organism>
<evidence type="ECO:0000313" key="4">
    <source>
        <dbReference type="EMBL" id="CAH2061143.1"/>
    </source>
</evidence>